<gene>
    <name evidence="2" type="ORF">SASPL_144838</name>
</gene>
<sequence>MCSNRIEMVTQIRGDDHSRAAEATSATIGLRLLPVAIEGIRGMSHHRVGVIAVPIFLNGITVDISFPARVIQRLLQRLSRHTRLRHARVWWEWRRHHSHQASRVERGQMLPVRRARHRRNVRSRHVVVRLRRDGSHQRRQSECRDRRRRARREWIRILHLALAYINTLLIIIETPRFFMALEWDFSKAGCGGYTT</sequence>
<keyword evidence="1" id="KW-0812">Transmembrane</keyword>
<dbReference type="EMBL" id="PNBA02000017">
    <property type="protein sequence ID" value="KAG6394255.1"/>
    <property type="molecule type" value="Genomic_DNA"/>
</dbReference>
<organism evidence="2">
    <name type="scientific">Salvia splendens</name>
    <name type="common">Scarlet sage</name>
    <dbReference type="NCBI Taxonomy" id="180675"/>
    <lineage>
        <taxon>Eukaryota</taxon>
        <taxon>Viridiplantae</taxon>
        <taxon>Streptophyta</taxon>
        <taxon>Embryophyta</taxon>
        <taxon>Tracheophyta</taxon>
        <taxon>Spermatophyta</taxon>
        <taxon>Magnoliopsida</taxon>
        <taxon>eudicotyledons</taxon>
        <taxon>Gunneridae</taxon>
        <taxon>Pentapetalae</taxon>
        <taxon>asterids</taxon>
        <taxon>lamiids</taxon>
        <taxon>Lamiales</taxon>
        <taxon>Lamiaceae</taxon>
        <taxon>Nepetoideae</taxon>
        <taxon>Mentheae</taxon>
        <taxon>Salviinae</taxon>
        <taxon>Salvia</taxon>
        <taxon>Salvia subgen. Calosphace</taxon>
        <taxon>core Calosphace</taxon>
    </lineage>
</organism>
<protein>
    <submittedName>
        <fullName evidence="2">Uncharacterized protein</fullName>
    </submittedName>
</protein>
<proteinExistence type="predicted"/>
<feature type="transmembrane region" description="Helical" evidence="1">
    <location>
        <begin position="154"/>
        <end position="172"/>
    </location>
</feature>
<evidence type="ECO:0000313" key="2">
    <source>
        <dbReference type="EMBL" id="KAG6394255.1"/>
    </source>
</evidence>
<keyword evidence="1" id="KW-1133">Transmembrane helix</keyword>
<evidence type="ECO:0000313" key="3">
    <source>
        <dbReference type="Proteomes" id="UP000298416"/>
    </source>
</evidence>
<name>A0A8X8WGG8_SALSN</name>
<keyword evidence="3" id="KW-1185">Reference proteome</keyword>
<accession>A0A8X8WGG8</accession>
<keyword evidence="1" id="KW-0472">Membrane</keyword>
<evidence type="ECO:0000256" key="1">
    <source>
        <dbReference type="SAM" id="Phobius"/>
    </source>
</evidence>
<reference evidence="2" key="2">
    <citation type="submission" date="2020-08" db="EMBL/GenBank/DDBJ databases">
        <title>Plant Genome Project.</title>
        <authorList>
            <person name="Zhang R.-G."/>
        </authorList>
    </citation>
    <scope>NUCLEOTIDE SEQUENCE</scope>
    <source>
        <strain evidence="2">Huo1</strain>
        <tissue evidence="2">Leaf</tissue>
    </source>
</reference>
<dbReference type="AlphaFoldDB" id="A0A8X8WGG8"/>
<reference evidence="2" key="1">
    <citation type="submission" date="2018-01" db="EMBL/GenBank/DDBJ databases">
        <authorList>
            <person name="Mao J.F."/>
        </authorList>
    </citation>
    <scope>NUCLEOTIDE SEQUENCE</scope>
    <source>
        <strain evidence="2">Huo1</strain>
        <tissue evidence="2">Leaf</tissue>
    </source>
</reference>
<dbReference type="Proteomes" id="UP000298416">
    <property type="component" value="Unassembled WGS sequence"/>
</dbReference>
<comment type="caution">
    <text evidence="2">The sequence shown here is derived from an EMBL/GenBank/DDBJ whole genome shotgun (WGS) entry which is preliminary data.</text>
</comment>